<dbReference type="AlphaFoldDB" id="D3UFZ8"/>
<dbReference type="KEGG" id="hms:HMU01570"/>
<evidence type="ECO:0008006" key="3">
    <source>
        <dbReference type="Google" id="ProtNLM"/>
    </source>
</evidence>
<gene>
    <name evidence="1" type="ordered locus">HMU01570</name>
</gene>
<dbReference type="Proteomes" id="UP000001522">
    <property type="component" value="Chromosome"/>
</dbReference>
<dbReference type="Gene3D" id="2.40.160.10">
    <property type="entry name" value="Porin"/>
    <property type="match status" value="1"/>
</dbReference>
<dbReference type="EMBL" id="FN555004">
    <property type="protein sequence ID" value="CBG39419.1"/>
    <property type="molecule type" value="Genomic_DNA"/>
</dbReference>
<name>D3UFZ8_HELM1</name>
<proteinExistence type="predicted"/>
<evidence type="ECO:0000313" key="2">
    <source>
        <dbReference type="Proteomes" id="UP000001522"/>
    </source>
</evidence>
<dbReference type="NCBIfam" id="NF033922">
    <property type="entry name" value="opr_porin_1"/>
    <property type="match status" value="1"/>
</dbReference>
<dbReference type="RefSeq" id="WP_013022514.1">
    <property type="nucleotide sequence ID" value="NC_013949.1"/>
</dbReference>
<dbReference type="STRING" id="679897.HMU01570"/>
<dbReference type="InterPro" id="IPR023614">
    <property type="entry name" value="Porin_dom_sf"/>
</dbReference>
<organism evidence="1 2">
    <name type="scientific">Helicobacter mustelae (strain ATCC 43772 / CCUG 25715 / CIP 103759 / LMG 18044 / NCTC 12198 / R85-136P)</name>
    <name type="common">Campylobacter mustelae</name>
    <dbReference type="NCBI Taxonomy" id="679897"/>
    <lineage>
        <taxon>Bacteria</taxon>
        <taxon>Pseudomonadati</taxon>
        <taxon>Campylobacterota</taxon>
        <taxon>Epsilonproteobacteria</taxon>
        <taxon>Campylobacterales</taxon>
        <taxon>Helicobacteraceae</taxon>
        <taxon>Helicobacter</taxon>
    </lineage>
</organism>
<reference evidence="1 2" key="1">
    <citation type="journal article" date="2010" name="BMC Genomics">
        <title>Comparative genomics and proteomics of Helicobacter mustelae, an ulcerogenic and carcinogenic gastric pathogen.</title>
        <authorList>
            <person name="O'Toole P.W."/>
            <person name="Snelling W.J."/>
            <person name="Canchaya C."/>
            <person name="Forde B.M."/>
            <person name="Hardie K.R."/>
            <person name="Josenhans C."/>
            <person name="Graham R.L.J."/>
            <person name="McMullan G."/>
            <person name="Parkhill J."/>
            <person name="Belda E."/>
            <person name="Bentley S.D."/>
        </authorList>
    </citation>
    <scope>NUCLEOTIDE SEQUENCE [LARGE SCALE GENOMIC DNA]</scope>
    <source>
        <strain evidence="2">ATCC 43772 / LMG 18044 / NCTC 12198 / 12198</strain>
    </source>
</reference>
<dbReference type="NCBIfam" id="NF033923">
    <property type="entry name" value="opr_proin_2"/>
    <property type="match status" value="1"/>
</dbReference>
<dbReference type="eggNOG" id="ENOG5030IG8">
    <property type="taxonomic scope" value="Bacteria"/>
</dbReference>
<sequence>MRKKLALLCVCVGFLWSYDSIDEALKNGVTKGDLIFYTDWQKLGSGRAMIFPLSQLATYGYLGNTGYILGNIRLGYTSGFYKNIRASISFAAAQPFYNLHKNLHLPTGNLDSNKDFFSTSQASIGESFLEYFDGDTSIKGGRIAIKNEWINTLTDGIWIRNKTINKLLLEAFWARTYGRIDYHQMTNFYAVNPKNGFGIANLGVKYEPLEDLLTIKAYSYFAPNIFTAFGLRATSSFATEKFSLGGEIGGTYSIEHGKNAPNAYEIDGHVYGGYKEIVQLTLGYIHTAKKAGWGSLESLGDRVAPFFVWGGKAVRTQKDANVFYGAIKVKVQRFNFSLIYGTTSFVHNAGHFRQNELDFTTEIRITNNIFMLINLLNTHLGSGAIPTVTEVNGGVRFRF</sequence>
<protein>
    <recommendedName>
        <fullName evidence="3">Outer membrane protein</fullName>
    </recommendedName>
</protein>
<accession>D3UFZ8</accession>
<evidence type="ECO:0000313" key="1">
    <source>
        <dbReference type="EMBL" id="CBG39419.1"/>
    </source>
</evidence>
<dbReference type="HOGENOM" id="CLU_690328_0_0_7"/>
<keyword evidence="2" id="KW-1185">Reference proteome</keyword>